<feature type="binding site" evidence="18">
    <location>
        <position position="405"/>
    </location>
    <ligand>
        <name>acetyl-CoA</name>
        <dbReference type="ChEBI" id="CHEBI:57288"/>
    </ligand>
</feature>
<evidence type="ECO:0000256" key="8">
    <source>
        <dbReference type="ARBA" id="ARBA00022737"/>
    </source>
</evidence>
<keyword evidence="7 18" id="KW-0479">Metal-binding</keyword>
<feature type="domain" description="MobA-like NTP transferase" evidence="19">
    <location>
        <begin position="6"/>
        <end position="132"/>
    </location>
</feature>
<dbReference type="InterPro" id="IPR018357">
    <property type="entry name" value="Hexapep_transf_CS"/>
</dbReference>
<dbReference type="GO" id="GO:0006048">
    <property type="term" value="P:UDP-N-acetylglucosamine biosynthetic process"/>
    <property type="evidence" value="ECO:0007669"/>
    <property type="project" value="UniProtKB-UniPathway"/>
</dbReference>
<feature type="binding site" evidence="18">
    <location>
        <position position="105"/>
    </location>
    <ligand>
        <name>Mg(2+)</name>
        <dbReference type="ChEBI" id="CHEBI:18420"/>
    </ligand>
</feature>
<dbReference type="InterPro" id="IPR005882">
    <property type="entry name" value="Bifunctional_GlmU"/>
</dbReference>
<feature type="region of interest" description="Linker" evidence="18">
    <location>
        <begin position="229"/>
        <end position="249"/>
    </location>
</feature>
<feature type="binding site" evidence="18">
    <location>
        <position position="333"/>
    </location>
    <ligand>
        <name>UDP-N-acetyl-alpha-D-glucosamine</name>
        <dbReference type="ChEBI" id="CHEBI:57705"/>
    </ligand>
</feature>
<feature type="binding site" evidence="18">
    <location>
        <position position="169"/>
    </location>
    <ligand>
        <name>UDP-N-acetyl-alpha-D-glucosamine</name>
        <dbReference type="ChEBI" id="CHEBI:57705"/>
    </ligand>
</feature>
<evidence type="ECO:0000313" key="20">
    <source>
        <dbReference type="EMBL" id="MYM54536.1"/>
    </source>
</evidence>
<feature type="binding site" evidence="18">
    <location>
        <position position="362"/>
    </location>
    <ligand>
        <name>acetyl-CoA</name>
        <dbReference type="ChEBI" id="CHEBI:57288"/>
    </ligand>
</feature>
<gene>
    <name evidence="18 20" type="primary">glmU</name>
    <name evidence="20" type="ORF">GR167_04415</name>
</gene>
<dbReference type="CDD" id="cd03353">
    <property type="entry name" value="LbH_GlmU_C"/>
    <property type="match status" value="1"/>
</dbReference>
<evidence type="ECO:0000313" key="21">
    <source>
        <dbReference type="Proteomes" id="UP000479043"/>
    </source>
</evidence>
<keyword evidence="8 18" id="KW-0677">Repeat</keyword>
<dbReference type="GO" id="GO:0009252">
    <property type="term" value="P:peptidoglycan biosynthetic process"/>
    <property type="evidence" value="ECO:0007669"/>
    <property type="project" value="UniProtKB-UniRule"/>
</dbReference>
<dbReference type="GO" id="GO:0016020">
    <property type="term" value="C:membrane"/>
    <property type="evidence" value="ECO:0007669"/>
    <property type="project" value="GOC"/>
</dbReference>
<dbReference type="HAMAP" id="MF_01631">
    <property type="entry name" value="GlmU"/>
    <property type="match status" value="1"/>
</dbReference>
<comment type="subcellular location">
    <subcellularLocation>
        <location evidence="1 18">Cytoplasm</location>
    </subcellularLocation>
</comment>
<evidence type="ECO:0000259" key="19">
    <source>
        <dbReference type="Pfam" id="PF12804"/>
    </source>
</evidence>
<feature type="binding site" evidence="18">
    <location>
        <begin position="103"/>
        <end position="105"/>
    </location>
    <ligand>
        <name>UDP-N-acetyl-alpha-D-glucosamine</name>
        <dbReference type="ChEBI" id="CHEBI:57705"/>
    </ligand>
</feature>
<keyword evidence="21" id="KW-1185">Reference proteome</keyword>
<dbReference type="GO" id="GO:0005737">
    <property type="term" value="C:cytoplasm"/>
    <property type="evidence" value="ECO:0007669"/>
    <property type="project" value="UniProtKB-SubCell"/>
</dbReference>
<evidence type="ECO:0000256" key="5">
    <source>
        <dbReference type="ARBA" id="ARBA00022679"/>
    </source>
</evidence>
<feature type="binding site" evidence="18">
    <location>
        <position position="75"/>
    </location>
    <ligand>
        <name>UDP-N-acetyl-alpha-D-glucosamine</name>
        <dbReference type="ChEBI" id="CHEBI:57705"/>
    </ligand>
</feature>
<feature type="region of interest" description="Pyrophosphorylase" evidence="18">
    <location>
        <begin position="1"/>
        <end position="228"/>
    </location>
</feature>
<dbReference type="InterPro" id="IPR001451">
    <property type="entry name" value="Hexapep"/>
</dbReference>
<keyword evidence="5 18" id="KW-0808">Transferase</keyword>
<keyword evidence="4 18" id="KW-0963">Cytoplasm</keyword>
<dbReference type="EMBL" id="WWEN01000002">
    <property type="protein sequence ID" value="MYM54536.1"/>
    <property type="molecule type" value="Genomic_DNA"/>
</dbReference>
<dbReference type="Proteomes" id="UP000479043">
    <property type="component" value="Unassembled WGS sequence"/>
</dbReference>
<name>A0A6L8LHT3_9RHOB</name>
<evidence type="ECO:0000256" key="6">
    <source>
        <dbReference type="ARBA" id="ARBA00022695"/>
    </source>
</evidence>
<evidence type="ECO:0000256" key="16">
    <source>
        <dbReference type="ARBA" id="ARBA00048493"/>
    </source>
</evidence>
<feature type="binding site" evidence="18">
    <location>
        <begin position="368"/>
        <end position="369"/>
    </location>
    <ligand>
        <name>acetyl-CoA</name>
        <dbReference type="ChEBI" id="CHEBI:57288"/>
    </ligand>
</feature>
<comment type="function">
    <text evidence="17 18">Catalyzes the last two sequential reactions in the de novo biosynthetic pathway for UDP-N-acetylglucosamine (UDP-GlcNAc). The C-terminal domain catalyzes the transfer of acetyl group from acetyl coenzyme A to glucosamine-1-phosphate (GlcN-1-P) to produce N-acetylglucosamine-1-phosphate (GlcNAc-1-P), which is converted into UDP-GlcNAc by the transfer of uridine 5-monophosphate (from uridine 5-triphosphate), a reaction catalyzed by the N-terminal domain.</text>
</comment>
<evidence type="ECO:0000256" key="2">
    <source>
        <dbReference type="ARBA" id="ARBA00007707"/>
    </source>
</evidence>
<comment type="cofactor">
    <cofactor evidence="18">
        <name>Mg(2+)</name>
        <dbReference type="ChEBI" id="CHEBI:18420"/>
    </cofactor>
    <text evidence="18">Binds 1 Mg(2+) ion per subunit.</text>
</comment>
<keyword evidence="11 18" id="KW-0573">Peptidoglycan synthesis</keyword>
<feature type="binding site" evidence="18">
    <location>
        <position position="315"/>
    </location>
    <ligand>
        <name>UDP-N-acetyl-alpha-D-glucosamine</name>
        <dbReference type="ChEBI" id="CHEBI:57705"/>
    </ligand>
</feature>
<dbReference type="GO" id="GO:0000287">
    <property type="term" value="F:magnesium ion binding"/>
    <property type="evidence" value="ECO:0007669"/>
    <property type="project" value="UniProtKB-UniRule"/>
</dbReference>
<dbReference type="EC" id="2.3.1.157" evidence="18"/>
<feature type="binding site" evidence="18">
    <location>
        <position position="226"/>
    </location>
    <ligand>
        <name>Mg(2+)</name>
        <dbReference type="ChEBI" id="CHEBI:18420"/>
    </ligand>
</feature>
<dbReference type="EC" id="2.7.7.23" evidence="18"/>
<dbReference type="GO" id="GO:0071555">
    <property type="term" value="P:cell wall organization"/>
    <property type="evidence" value="ECO:0007669"/>
    <property type="project" value="UniProtKB-KW"/>
</dbReference>
<evidence type="ECO:0000256" key="15">
    <source>
        <dbReference type="ARBA" id="ARBA00048247"/>
    </source>
</evidence>
<protein>
    <recommendedName>
        <fullName evidence="18">Bifunctional protein GlmU</fullName>
    </recommendedName>
    <domain>
        <recommendedName>
            <fullName evidence="18">UDP-N-acetylglucosamine pyrophosphorylase</fullName>
            <ecNumber evidence="18">2.7.7.23</ecNumber>
        </recommendedName>
        <alternativeName>
            <fullName evidence="18">N-acetylglucosamine-1-phosphate uridyltransferase</fullName>
        </alternativeName>
    </domain>
    <domain>
        <recommendedName>
            <fullName evidence="18">Glucosamine-1-phosphate N-acetyltransferase</fullName>
            <ecNumber evidence="18">2.3.1.157</ecNumber>
        </recommendedName>
    </domain>
</protein>
<dbReference type="NCBIfam" id="TIGR01173">
    <property type="entry name" value="glmU"/>
    <property type="match status" value="1"/>
</dbReference>
<comment type="pathway">
    <text evidence="18">Nucleotide-sugar biosynthesis; UDP-N-acetyl-alpha-D-glucosamine biosynthesis; UDP-N-acetyl-alpha-D-glucosamine from N-acetyl-alpha-D-glucosamine 1-phosphate: step 1/1.</text>
</comment>
<dbReference type="InterPro" id="IPR011004">
    <property type="entry name" value="Trimer_LpxA-like_sf"/>
</dbReference>
<dbReference type="InterPro" id="IPR029044">
    <property type="entry name" value="Nucleotide-diphossugar_trans"/>
</dbReference>
<evidence type="ECO:0000256" key="10">
    <source>
        <dbReference type="ARBA" id="ARBA00022960"/>
    </source>
</evidence>
<dbReference type="Gene3D" id="3.90.550.10">
    <property type="entry name" value="Spore Coat Polysaccharide Biosynthesis Protein SpsA, Chain A"/>
    <property type="match status" value="1"/>
</dbReference>
<comment type="similarity">
    <text evidence="3 18">In the N-terminal section; belongs to the N-acetylglucosamine-1-phosphate uridyltransferase family.</text>
</comment>
<comment type="similarity">
    <text evidence="2 18">In the C-terminal section; belongs to the transferase hexapeptide repeat family.</text>
</comment>
<dbReference type="SUPFAM" id="SSF53448">
    <property type="entry name" value="Nucleotide-diphospho-sugar transferases"/>
    <property type="match status" value="1"/>
</dbReference>
<dbReference type="PROSITE" id="PS00101">
    <property type="entry name" value="HEXAPEP_TRANSFERASES"/>
    <property type="match status" value="1"/>
</dbReference>
<evidence type="ECO:0000256" key="11">
    <source>
        <dbReference type="ARBA" id="ARBA00022984"/>
    </source>
</evidence>
<accession>A0A6L8LHT3</accession>
<evidence type="ECO:0000256" key="12">
    <source>
        <dbReference type="ARBA" id="ARBA00023268"/>
    </source>
</evidence>
<feature type="binding site" evidence="18">
    <location>
        <position position="154"/>
    </location>
    <ligand>
        <name>UDP-N-acetyl-alpha-D-glucosamine</name>
        <dbReference type="ChEBI" id="CHEBI:57705"/>
    </ligand>
</feature>
<organism evidence="20 21">
    <name type="scientific">Thalassovita mangrovi</name>
    <dbReference type="NCBI Taxonomy" id="2692236"/>
    <lineage>
        <taxon>Bacteria</taxon>
        <taxon>Pseudomonadati</taxon>
        <taxon>Pseudomonadota</taxon>
        <taxon>Alphaproteobacteria</taxon>
        <taxon>Rhodobacterales</taxon>
        <taxon>Roseobacteraceae</taxon>
        <taxon>Thalassovita</taxon>
    </lineage>
</organism>
<evidence type="ECO:0000256" key="3">
    <source>
        <dbReference type="ARBA" id="ARBA00007947"/>
    </source>
</evidence>
<dbReference type="AlphaFoldDB" id="A0A6L8LHT3"/>
<dbReference type="GO" id="GO:0008360">
    <property type="term" value="P:regulation of cell shape"/>
    <property type="evidence" value="ECO:0007669"/>
    <property type="project" value="UniProtKB-KW"/>
</dbReference>
<dbReference type="GO" id="GO:0000902">
    <property type="term" value="P:cell morphogenesis"/>
    <property type="evidence" value="ECO:0007669"/>
    <property type="project" value="UniProtKB-UniRule"/>
</dbReference>
<evidence type="ECO:0000256" key="4">
    <source>
        <dbReference type="ARBA" id="ARBA00022490"/>
    </source>
</evidence>
<keyword evidence="10 18" id="KW-0133">Cell shape</keyword>
<feature type="binding site" evidence="18">
    <location>
        <position position="422"/>
    </location>
    <ligand>
        <name>acetyl-CoA</name>
        <dbReference type="ChEBI" id="CHEBI:57288"/>
    </ligand>
</feature>
<reference evidence="20 21" key="1">
    <citation type="submission" date="2020-01" db="EMBL/GenBank/DDBJ databases">
        <authorList>
            <person name="Chen S."/>
        </authorList>
    </citation>
    <scope>NUCLEOTIDE SEQUENCE [LARGE SCALE GENOMIC DNA]</scope>
    <source>
        <strain evidence="20 21">GS-10</strain>
    </source>
</reference>
<keyword evidence="9 18" id="KW-0460">Magnesium</keyword>
<dbReference type="SUPFAM" id="SSF51161">
    <property type="entry name" value="Trimeric LpxA-like enzymes"/>
    <property type="match status" value="1"/>
</dbReference>
<evidence type="ECO:0000256" key="14">
    <source>
        <dbReference type="ARBA" id="ARBA00023316"/>
    </source>
</evidence>
<feature type="binding site" evidence="18">
    <location>
        <begin position="80"/>
        <end position="81"/>
    </location>
    <ligand>
        <name>UDP-N-acetyl-alpha-D-glucosamine</name>
        <dbReference type="ChEBI" id="CHEBI:57705"/>
    </ligand>
</feature>
<keyword evidence="6 18" id="KW-0548">Nucleotidyltransferase</keyword>
<feature type="binding site" evidence="18">
    <location>
        <position position="226"/>
    </location>
    <ligand>
        <name>UDP-N-acetyl-alpha-D-glucosamine</name>
        <dbReference type="ChEBI" id="CHEBI:57705"/>
    </ligand>
</feature>
<evidence type="ECO:0000256" key="17">
    <source>
        <dbReference type="ARBA" id="ARBA00049628"/>
    </source>
</evidence>
<evidence type="ECO:0000256" key="13">
    <source>
        <dbReference type="ARBA" id="ARBA00023315"/>
    </source>
</evidence>
<dbReference type="UniPathway" id="UPA00973"/>
<dbReference type="InterPro" id="IPR025877">
    <property type="entry name" value="MobA-like_NTP_Trfase"/>
</dbReference>
<comment type="pathway">
    <text evidence="18">Bacterial outer membrane biogenesis; LPS lipid A biosynthesis.</text>
</comment>
<feature type="binding site" evidence="18">
    <location>
        <position position="348"/>
    </location>
    <ligand>
        <name>UDP-N-acetyl-alpha-D-glucosamine</name>
        <dbReference type="ChEBI" id="CHEBI:57705"/>
    </ligand>
</feature>
<comment type="catalytic activity">
    <reaction evidence="15 18">
        <text>alpha-D-glucosamine 1-phosphate + acetyl-CoA = N-acetyl-alpha-D-glucosamine 1-phosphate + CoA + H(+)</text>
        <dbReference type="Rhea" id="RHEA:13725"/>
        <dbReference type="ChEBI" id="CHEBI:15378"/>
        <dbReference type="ChEBI" id="CHEBI:57287"/>
        <dbReference type="ChEBI" id="CHEBI:57288"/>
        <dbReference type="ChEBI" id="CHEBI:57776"/>
        <dbReference type="ChEBI" id="CHEBI:58516"/>
        <dbReference type="EC" id="2.3.1.157"/>
    </reaction>
</comment>
<dbReference type="InterPro" id="IPR038009">
    <property type="entry name" value="GlmU_C_LbH"/>
</dbReference>
<feature type="active site" description="Proton acceptor" evidence="18">
    <location>
        <position position="345"/>
    </location>
</feature>
<keyword evidence="14 18" id="KW-0961">Cell wall biogenesis/degradation</keyword>
<feature type="region of interest" description="N-acetyltransferase" evidence="18">
    <location>
        <begin position="250"/>
        <end position="451"/>
    </location>
</feature>
<dbReference type="Gene3D" id="2.160.10.10">
    <property type="entry name" value="Hexapeptide repeat proteins"/>
    <property type="match status" value="1"/>
</dbReference>
<dbReference type="RefSeq" id="WP_160972223.1">
    <property type="nucleotide sequence ID" value="NZ_WWEN01000002.1"/>
</dbReference>
<dbReference type="InterPro" id="IPR050065">
    <property type="entry name" value="GlmU-like"/>
</dbReference>
<evidence type="ECO:0000256" key="18">
    <source>
        <dbReference type="HAMAP-Rule" id="MF_01631"/>
    </source>
</evidence>
<feature type="binding site" evidence="18">
    <location>
        <position position="359"/>
    </location>
    <ligand>
        <name>UDP-N-acetyl-alpha-D-glucosamine</name>
        <dbReference type="ChEBI" id="CHEBI:57705"/>
    </ligand>
</feature>
<evidence type="ECO:0000256" key="1">
    <source>
        <dbReference type="ARBA" id="ARBA00004496"/>
    </source>
</evidence>
<dbReference type="PANTHER" id="PTHR43584:SF3">
    <property type="entry name" value="BIFUNCTIONAL PROTEIN GLMU"/>
    <property type="match status" value="1"/>
</dbReference>
<comment type="caution">
    <text evidence="20">The sequence shown here is derived from an EMBL/GenBank/DDBJ whole genome shotgun (WGS) entry which is preliminary data.</text>
</comment>
<feature type="binding site" evidence="18">
    <location>
        <position position="22"/>
    </location>
    <ligand>
        <name>UDP-N-acetyl-alpha-D-glucosamine</name>
        <dbReference type="ChEBI" id="CHEBI:57705"/>
    </ligand>
</feature>
<evidence type="ECO:0000256" key="7">
    <source>
        <dbReference type="ARBA" id="ARBA00022723"/>
    </source>
</evidence>
<dbReference type="GO" id="GO:0003977">
    <property type="term" value="F:UDP-N-acetylglucosamine diphosphorylase activity"/>
    <property type="evidence" value="ECO:0007669"/>
    <property type="project" value="UniProtKB-UniRule"/>
</dbReference>
<sequence>MSTAMVILAAGMGTRMNSDLPKVLHKVAGAPLLVHAMKSGAALDPKKLVIVAGHGADEVAKAARDWDDRAEVVLQEEQLGTGHAVLQARAALEGFDGDVIVLYGDTPFIQPETIENIAAARARNDVVVLGFEAADPGRYGRLVMDGDTLDRIVEFKDATEEERAITLCNSGILAAEKSTLFRLLDEVGNDNAAGEYYLPDIVALARAAGLSATAVTCDEAETLGVNSRAELAGAEAAFQARARAEALDNGVTLTAPDTVFFAHDTVIGRDAIVEPNVIFGPGVTVESGALIRAFSHLEGCHVSRGATVGPYARLRPGAELAEDVHVGNFVEIKNAVLDEGAKANHLSYIGDAHVGEKTNIGAGTITCNYDGVMKHKTEIGAQAFIGSNTMLVAPVKIGNRAMTGSGSVITADVEDDALAIARGTQVNKPGLAAKLREILKAKKAKRDKEAG</sequence>
<feature type="binding site" evidence="18">
    <location>
        <begin position="8"/>
        <end position="11"/>
    </location>
    <ligand>
        <name>UDP-N-acetyl-alpha-D-glucosamine</name>
        <dbReference type="ChEBI" id="CHEBI:57705"/>
    </ligand>
</feature>
<dbReference type="GO" id="GO:0019134">
    <property type="term" value="F:glucosamine-1-phosphate N-acetyltransferase activity"/>
    <property type="evidence" value="ECO:0007669"/>
    <property type="project" value="UniProtKB-UniRule"/>
</dbReference>
<comment type="pathway">
    <text evidence="18">Nucleotide-sugar biosynthesis; UDP-N-acetyl-alpha-D-glucosamine biosynthesis; N-acetyl-alpha-D-glucosamine 1-phosphate from alpha-D-glucosamine 6-phosphate (route II): step 2/2.</text>
</comment>
<dbReference type="NCBIfam" id="NF010933">
    <property type="entry name" value="PRK14353.1"/>
    <property type="match status" value="1"/>
</dbReference>
<keyword evidence="12 18" id="KW-0511">Multifunctional enzyme</keyword>
<proteinExistence type="inferred from homology"/>
<dbReference type="UniPathway" id="UPA00113">
    <property type="reaction ID" value="UER00532"/>
</dbReference>
<comment type="subunit">
    <text evidence="18">Homotrimer.</text>
</comment>
<comment type="catalytic activity">
    <reaction evidence="16 18">
        <text>N-acetyl-alpha-D-glucosamine 1-phosphate + UTP + H(+) = UDP-N-acetyl-alpha-D-glucosamine + diphosphate</text>
        <dbReference type="Rhea" id="RHEA:13509"/>
        <dbReference type="ChEBI" id="CHEBI:15378"/>
        <dbReference type="ChEBI" id="CHEBI:33019"/>
        <dbReference type="ChEBI" id="CHEBI:46398"/>
        <dbReference type="ChEBI" id="CHEBI:57705"/>
        <dbReference type="ChEBI" id="CHEBI:57776"/>
        <dbReference type="EC" id="2.7.7.23"/>
    </reaction>
</comment>
<dbReference type="Pfam" id="PF00132">
    <property type="entry name" value="Hexapep"/>
    <property type="match status" value="1"/>
</dbReference>
<dbReference type="Pfam" id="PF12804">
    <property type="entry name" value="NTP_transf_3"/>
    <property type="match status" value="1"/>
</dbReference>
<evidence type="ECO:0000256" key="9">
    <source>
        <dbReference type="ARBA" id="ARBA00022842"/>
    </source>
</evidence>
<dbReference type="CDD" id="cd02540">
    <property type="entry name" value="GT2_GlmU_N_bac"/>
    <property type="match status" value="1"/>
</dbReference>
<dbReference type="PANTHER" id="PTHR43584">
    <property type="entry name" value="NUCLEOTIDYL TRANSFERASE"/>
    <property type="match status" value="1"/>
</dbReference>
<dbReference type="GO" id="GO:0009245">
    <property type="term" value="P:lipid A biosynthetic process"/>
    <property type="evidence" value="ECO:0007669"/>
    <property type="project" value="UniProtKB-UniRule"/>
</dbReference>
<feature type="binding site" evidence="18">
    <location>
        <position position="387"/>
    </location>
    <ligand>
        <name>acetyl-CoA</name>
        <dbReference type="ChEBI" id="CHEBI:57288"/>
    </ligand>
</feature>
<feature type="binding site" evidence="18">
    <location>
        <position position="140"/>
    </location>
    <ligand>
        <name>UDP-N-acetyl-alpha-D-glucosamine</name>
        <dbReference type="ChEBI" id="CHEBI:57705"/>
    </ligand>
</feature>
<keyword evidence="13 18" id="KW-0012">Acyltransferase</keyword>